<keyword evidence="5 10" id="KW-0479">Metal-binding</keyword>
<keyword evidence="6 9" id="KW-0863">Zinc-finger</keyword>
<keyword evidence="7 10" id="KW-0833">Ubl conjugation pathway</keyword>
<comment type="similarity">
    <text evidence="3 10">Belongs to the SINA (Seven in absentia) family.</text>
</comment>
<evidence type="ECO:0000256" key="1">
    <source>
        <dbReference type="ARBA" id="ARBA00000900"/>
    </source>
</evidence>
<dbReference type="GO" id="GO:0061630">
    <property type="term" value="F:ubiquitin protein ligase activity"/>
    <property type="evidence" value="ECO:0007669"/>
    <property type="project" value="UniProtKB-EC"/>
</dbReference>
<organism evidence="13 14">
    <name type="scientific">Rhipicephalus microplus</name>
    <name type="common">Cattle tick</name>
    <name type="synonym">Boophilus microplus</name>
    <dbReference type="NCBI Taxonomy" id="6941"/>
    <lineage>
        <taxon>Eukaryota</taxon>
        <taxon>Metazoa</taxon>
        <taxon>Ecdysozoa</taxon>
        <taxon>Arthropoda</taxon>
        <taxon>Chelicerata</taxon>
        <taxon>Arachnida</taxon>
        <taxon>Acari</taxon>
        <taxon>Parasitiformes</taxon>
        <taxon>Ixodida</taxon>
        <taxon>Ixodoidea</taxon>
        <taxon>Ixodidae</taxon>
        <taxon>Rhipicephalinae</taxon>
        <taxon>Rhipicephalus</taxon>
        <taxon>Boophilus</taxon>
    </lineage>
</organism>
<dbReference type="SUPFAM" id="SSF49599">
    <property type="entry name" value="TRAF domain-like"/>
    <property type="match status" value="1"/>
</dbReference>
<evidence type="ECO:0000256" key="4">
    <source>
        <dbReference type="ARBA" id="ARBA00022679"/>
    </source>
</evidence>
<evidence type="ECO:0000256" key="5">
    <source>
        <dbReference type="ARBA" id="ARBA00022723"/>
    </source>
</evidence>
<dbReference type="Gene3D" id="3.30.40.10">
    <property type="entry name" value="Zinc/RING finger domain, C3HC4 (zinc finger)"/>
    <property type="match status" value="2"/>
</dbReference>
<dbReference type="PROSITE" id="PS50089">
    <property type="entry name" value="ZF_RING_2"/>
    <property type="match status" value="1"/>
</dbReference>
<dbReference type="SUPFAM" id="SSF57850">
    <property type="entry name" value="RING/U-box"/>
    <property type="match status" value="1"/>
</dbReference>
<reference evidence="13" key="2">
    <citation type="submission" date="2021-09" db="EMBL/GenBank/DDBJ databases">
        <authorList>
            <person name="Jia N."/>
            <person name="Wang J."/>
            <person name="Shi W."/>
            <person name="Du L."/>
            <person name="Sun Y."/>
            <person name="Zhan W."/>
            <person name="Jiang J."/>
            <person name="Wang Q."/>
            <person name="Zhang B."/>
            <person name="Ji P."/>
            <person name="Sakyi L.B."/>
            <person name="Cui X."/>
            <person name="Yuan T."/>
            <person name="Jiang B."/>
            <person name="Yang W."/>
            <person name="Lam T.T.-Y."/>
            <person name="Chang Q."/>
            <person name="Ding S."/>
            <person name="Wang X."/>
            <person name="Zhu J."/>
            <person name="Ruan X."/>
            <person name="Zhao L."/>
            <person name="Wei J."/>
            <person name="Que T."/>
            <person name="Du C."/>
            <person name="Cheng J."/>
            <person name="Dai P."/>
            <person name="Han X."/>
            <person name="Huang E."/>
            <person name="Gao Y."/>
            <person name="Liu J."/>
            <person name="Shao H."/>
            <person name="Ye R."/>
            <person name="Li L."/>
            <person name="Wei W."/>
            <person name="Wang X."/>
            <person name="Wang C."/>
            <person name="Huo Q."/>
            <person name="Li W."/>
            <person name="Guo W."/>
            <person name="Chen H."/>
            <person name="Chen S."/>
            <person name="Zhou L."/>
            <person name="Zhou L."/>
            <person name="Ni X."/>
            <person name="Tian J."/>
            <person name="Zhou Y."/>
            <person name="Sheng Y."/>
            <person name="Liu T."/>
            <person name="Pan Y."/>
            <person name="Xia L."/>
            <person name="Li J."/>
            <person name="Zhao F."/>
            <person name="Cao W."/>
        </authorList>
    </citation>
    <scope>NUCLEOTIDE SEQUENCE</scope>
    <source>
        <strain evidence="13">Rmic-2018</strain>
        <tissue evidence="13">Larvae</tissue>
    </source>
</reference>
<dbReference type="InterPro" id="IPR049548">
    <property type="entry name" value="Sina-like_RING"/>
</dbReference>
<evidence type="ECO:0000256" key="6">
    <source>
        <dbReference type="ARBA" id="ARBA00022771"/>
    </source>
</evidence>
<accession>A0A9J6E8L7</accession>
<evidence type="ECO:0000256" key="2">
    <source>
        <dbReference type="ARBA" id="ARBA00004906"/>
    </source>
</evidence>
<comment type="domain">
    <text evidence="10">The RING-type zinc finger domain is essential for ubiquitin ligase activity.</text>
</comment>
<feature type="domain" description="SIAH-type" evidence="12">
    <location>
        <begin position="73"/>
        <end position="133"/>
    </location>
</feature>
<evidence type="ECO:0000313" key="14">
    <source>
        <dbReference type="Proteomes" id="UP000821866"/>
    </source>
</evidence>
<dbReference type="EC" id="2.3.2.27" evidence="10"/>
<comment type="caution">
    <text evidence="13">The sequence shown here is derived from an EMBL/GenBank/DDBJ whole genome shotgun (WGS) entry which is preliminary data.</text>
</comment>
<dbReference type="InterPro" id="IPR013083">
    <property type="entry name" value="Znf_RING/FYVE/PHD"/>
</dbReference>
<dbReference type="InterPro" id="IPR008974">
    <property type="entry name" value="TRAF-like"/>
</dbReference>
<reference evidence="13" key="1">
    <citation type="journal article" date="2020" name="Cell">
        <title>Large-Scale Comparative Analyses of Tick Genomes Elucidate Their Genetic Diversity and Vector Capacities.</title>
        <authorList>
            <consortium name="Tick Genome and Microbiome Consortium (TIGMIC)"/>
            <person name="Jia N."/>
            <person name="Wang J."/>
            <person name="Shi W."/>
            <person name="Du L."/>
            <person name="Sun Y."/>
            <person name="Zhan W."/>
            <person name="Jiang J.F."/>
            <person name="Wang Q."/>
            <person name="Zhang B."/>
            <person name="Ji P."/>
            <person name="Bell-Sakyi L."/>
            <person name="Cui X.M."/>
            <person name="Yuan T.T."/>
            <person name="Jiang B.G."/>
            <person name="Yang W.F."/>
            <person name="Lam T.T."/>
            <person name="Chang Q.C."/>
            <person name="Ding S.J."/>
            <person name="Wang X.J."/>
            <person name="Zhu J.G."/>
            <person name="Ruan X.D."/>
            <person name="Zhao L."/>
            <person name="Wei J.T."/>
            <person name="Ye R.Z."/>
            <person name="Que T.C."/>
            <person name="Du C.H."/>
            <person name="Zhou Y.H."/>
            <person name="Cheng J.X."/>
            <person name="Dai P.F."/>
            <person name="Guo W.B."/>
            <person name="Han X.H."/>
            <person name="Huang E.J."/>
            <person name="Li L.F."/>
            <person name="Wei W."/>
            <person name="Gao Y.C."/>
            <person name="Liu J.Z."/>
            <person name="Shao H.Z."/>
            <person name="Wang X."/>
            <person name="Wang C.C."/>
            <person name="Yang T.C."/>
            <person name="Huo Q.B."/>
            <person name="Li W."/>
            <person name="Chen H.Y."/>
            <person name="Chen S.E."/>
            <person name="Zhou L.G."/>
            <person name="Ni X.B."/>
            <person name="Tian J.H."/>
            <person name="Sheng Y."/>
            <person name="Liu T."/>
            <person name="Pan Y.S."/>
            <person name="Xia L.Y."/>
            <person name="Li J."/>
            <person name="Zhao F."/>
            <person name="Cao W.C."/>
        </authorList>
    </citation>
    <scope>NUCLEOTIDE SEQUENCE</scope>
    <source>
        <strain evidence="13">Rmic-2018</strain>
    </source>
</reference>
<keyword evidence="8 10" id="KW-0862">Zinc</keyword>
<dbReference type="Gene3D" id="2.60.210.10">
    <property type="entry name" value="Apoptosis, Tumor Necrosis Factor Receptor Associated Protein 2, Chain A"/>
    <property type="match status" value="1"/>
</dbReference>
<dbReference type="Pfam" id="PF03145">
    <property type="entry name" value="Sina_TRAF"/>
    <property type="match status" value="1"/>
</dbReference>
<comment type="catalytic activity">
    <reaction evidence="1 10">
        <text>S-ubiquitinyl-[E2 ubiquitin-conjugating enzyme]-L-cysteine + [acceptor protein]-L-lysine = [E2 ubiquitin-conjugating enzyme]-L-cysteine + N(6)-ubiquitinyl-[acceptor protein]-L-lysine.</text>
        <dbReference type="EC" id="2.3.2.27"/>
    </reaction>
</comment>
<dbReference type="InterPro" id="IPR018121">
    <property type="entry name" value="7-in-absentia-prot_TRAF-dom"/>
</dbReference>
<dbReference type="GO" id="GO:0031624">
    <property type="term" value="F:ubiquitin conjugating enzyme binding"/>
    <property type="evidence" value="ECO:0007669"/>
    <property type="project" value="TreeGrafter"/>
</dbReference>
<dbReference type="GO" id="GO:0043161">
    <property type="term" value="P:proteasome-mediated ubiquitin-dependent protein catabolic process"/>
    <property type="evidence" value="ECO:0007669"/>
    <property type="project" value="TreeGrafter"/>
</dbReference>
<dbReference type="GO" id="GO:0005737">
    <property type="term" value="C:cytoplasm"/>
    <property type="evidence" value="ECO:0007669"/>
    <property type="project" value="InterPro"/>
</dbReference>
<dbReference type="PANTHER" id="PTHR45877:SF2">
    <property type="entry name" value="E3 UBIQUITIN-PROTEIN LIGASE SINA-RELATED"/>
    <property type="match status" value="1"/>
</dbReference>
<gene>
    <name evidence="13" type="ORF">HPB51_009397</name>
</gene>
<comment type="function">
    <text evidence="10">E3 ubiquitin-protein ligase that mediates ubiquitination and subsequent proteasomal degradation of target proteins. E3 ubiquitin ligases accept ubiquitin from an E2 ubiquitin-conjugating enzyme in the form of a thioester and then directly transfers the ubiquitin to targeted substrates.</text>
</comment>
<proteinExistence type="inferred from homology"/>
<dbReference type="Pfam" id="PF21362">
    <property type="entry name" value="Sina_RING"/>
    <property type="match status" value="1"/>
</dbReference>
<feature type="domain" description="RING-type" evidence="11">
    <location>
        <begin position="21"/>
        <end position="56"/>
    </location>
</feature>
<evidence type="ECO:0000256" key="10">
    <source>
        <dbReference type="RuleBase" id="RU201113"/>
    </source>
</evidence>
<dbReference type="GO" id="GO:0008270">
    <property type="term" value="F:zinc ion binding"/>
    <property type="evidence" value="ECO:0007669"/>
    <property type="project" value="UniProtKB-KW"/>
</dbReference>
<dbReference type="InterPro" id="IPR004162">
    <property type="entry name" value="SINA-like_animal"/>
</dbReference>
<dbReference type="PANTHER" id="PTHR45877">
    <property type="entry name" value="E3 UBIQUITIN-PROTEIN LIGASE SIAH2"/>
    <property type="match status" value="1"/>
</dbReference>
<keyword evidence="4" id="KW-0808">Transferase</keyword>
<evidence type="ECO:0000256" key="7">
    <source>
        <dbReference type="ARBA" id="ARBA00022786"/>
    </source>
</evidence>
<comment type="domain">
    <text evidence="10">The SBD domain (substrate-binding domain) mediates the interaction with substrate proteins. It is related to the TRAF family.</text>
</comment>
<evidence type="ECO:0000313" key="13">
    <source>
        <dbReference type="EMBL" id="KAH8030569.1"/>
    </source>
</evidence>
<evidence type="ECO:0000256" key="3">
    <source>
        <dbReference type="ARBA" id="ARBA00009119"/>
    </source>
</evidence>
<dbReference type="Pfam" id="PF21361">
    <property type="entry name" value="Sina_ZnF"/>
    <property type="match status" value="1"/>
</dbReference>
<dbReference type="AlphaFoldDB" id="A0A9J6E8L7"/>
<keyword evidence="14" id="KW-1185">Reference proteome</keyword>
<sequence>MATQTTTTTTASASLSRLLECPVCGDYALPPILQCQNGHHLCTRCQQSVSRCPICNAPKGINRNLALDQMAEISMFPCKYHSLGCSATLALAAKHAHEMTCPLGPCFCVLGADNCSWRGRPQKLVDHILSKHSFIPRMQGENVVVTATGFDKVQNFTWFVLQTCHGRDFLVTLKRISENSSFKQFFAVVVLVGSSKDASRFQYRLNLCGSDQRLTFEGSMRDIRSLVECVQNGNGLIFSTSTAERLFGGGDLKMDITITFHHAGW</sequence>
<dbReference type="EMBL" id="JABSTU010000005">
    <property type="protein sequence ID" value="KAH8030569.1"/>
    <property type="molecule type" value="Genomic_DNA"/>
</dbReference>
<dbReference type="InterPro" id="IPR001841">
    <property type="entry name" value="Znf_RING"/>
</dbReference>
<evidence type="ECO:0000259" key="11">
    <source>
        <dbReference type="PROSITE" id="PS50089"/>
    </source>
</evidence>
<dbReference type="PROSITE" id="PS51081">
    <property type="entry name" value="ZF_SIAH"/>
    <property type="match status" value="1"/>
</dbReference>
<dbReference type="VEuPathDB" id="VectorBase:LOC119179261"/>
<protein>
    <recommendedName>
        <fullName evidence="10">E3 ubiquitin-protein ligase</fullName>
        <ecNumber evidence="10">2.3.2.27</ecNumber>
    </recommendedName>
</protein>
<dbReference type="Proteomes" id="UP000821866">
    <property type="component" value="Chromosome 3"/>
</dbReference>
<evidence type="ECO:0000256" key="8">
    <source>
        <dbReference type="ARBA" id="ARBA00022833"/>
    </source>
</evidence>
<name>A0A9J6E8L7_RHIMP</name>
<dbReference type="InterPro" id="IPR013010">
    <property type="entry name" value="Znf_SIAH"/>
</dbReference>
<dbReference type="FunFam" id="3.30.40.10:FF:000041">
    <property type="entry name" value="E3 ubiquitin-protein ligase SINAT3"/>
    <property type="match status" value="1"/>
</dbReference>
<evidence type="ECO:0000256" key="9">
    <source>
        <dbReference type="PROSITE-ProRule" id="PRU00455"/>
    </source>
</evidence>
<evidence type="ECO:0000259" key="12">
    <source>
        <dbReference type="PROSITE" id="PS51081"/>
    </source>
</evidence>
<comment type="pathway">
    <text evidence="2 10">Protein modification; protein ubiquitination.</text>
</comment>